<dbReference type="SUPFAM" id="SSF53335">
    <property type="entry name" value="S-adenosyl-L-methionine-dependent methyltransferases"/>
    <property type="match status" value="1"/>
</dbReference>
<evidence type="ECO:0000259" key="6">
    <source>
        <dbReference type="Pfam" id="PF02475"/>
    </source>
</evidence>
<dbReference type="AlphaFoldDB" id="A0A1T5LHY7"/>
<evidence type="ECO:0000313" key="7">
    <source>
        <dbReference type="EMBL" id="SKC75636.1"/>
    </source>
</evidence>
<dbReference type="InterPro" id="IPR014008">
    <property type="entry name" value="Cbl_synth_MTase_CbiT"/>
</dbReference>
<dbReference type="InterPro" id="IPR050714">
    <property type="entry name" value="Cobalamin_biosynth_MTase"/>
</dbReference>
<proteinExistence type="predicted"/>
<name>A0A1T5LHY7_9FIRM</name>
<dbReference type="GO" id="GO:0009236">
    <property type="term" value="P:cobalamin biosynthetic process"/>
    <property type="evidence" value="ECO:0007669"/>
    <property type="project" value="UniProtKB-UniPathway"/>
</dbReference>
<keyword evidence="5" id="KW-0949">S-adenosyl-L-methionine</keyword>
<dbReference type="InterPro" id="IPR029063">
    <property type="entry name" value="SAM-dependent_MTases_sf"/>
</dbReference>
<evidence type="ECO:0000256" key="2">
    <source>
        <dbReference type="ARBA" id="ARBA00022573"/>
    </source>
</evidence>
<organism evidence="7 8">
    <name type="scientific">Maledivibacter halophilus</name>
    <dbReference type="NCBI Taxonomy" id="36842"/>
    <lineage>
        <taxon>Bacteria</taxon>
        <taxon>Bacillati</taxon>
        <taxon>Bacillota</taxon>
        <taxon>Clostridia</taxon>
        <taxon>Peptostreptococcales</taxon>
        <taxon>Caminicellaceae</taxon>
        <taxon>Maledivibacter</taxon>
    </lineage>
</organism>
<reference evidence="8" key="1">
    <citation type="submission" date="2017-02" db="EMBL/GenBank/DDBJ databases">
        <authorList>
            <person name="Varghese N."/>
            <person name="Submissions S."/>
        </authorList>
    </citation>
    <scope>NUCLEOTIDE SEQUENCE [LARGE SCALE GENOMIC DNA]</scope>
    <source>
        <strain evidence="8">M1</strain>
    </source>
</reference>
<dbReference type="Pfam" id="PF02475">
    <property type="entry name" value="TRM5-TYW2_MTfase"/>
    <property type="match status" value="1"/>
</dbReference>
<comment type="pathway">
    <text evidence="1">Cofactor biosynthesis; adenosylcobalamin biosynthesis.</text>
</comment>
<evidence type="ECO:0000256" key="4">
    <source>
        <dbReference type="ARBA" id="ARBA00022679"/>
    </source>
</evidence>
<sequence>MRVMKGWNYKTSGIPDNMFVRGKVPMTKEEIRALSISKMRLKEDFHVVDIGAGTGSVSVEIGLICSCGKVTAIEKNIEGSRLIIENARKFNVNNIEVIHSEAVEALRDIKFFHRAFIGGSGGQLEEILKLCREKMTDEGIVVINSITIETLYKSIKILEELSYCDIDVTSISVAKGKSVGRYTMMEGLNPIYIISGKNKK</sequence>
<keyword evidence="8" id="KW-1185">Reference proteome</keyword>
<dbReference type="UniPathway" id="UPA00148"/>
<dbReference type="PANTHER" id="PTHR43182">
    <property type="entry name" value="COBALT-PRECORRIN-6B C(15)-METHYLTRANSFERASE (DECARBOXYLATING)"/>
    <property type="match status" value="1"/>
</dbReference>
<keyword evidence="2" id="KW-0169">Cobalamin biosynthesis</keyword>
<dbReference type="PANTHER" id="PTHR43182:SF1">
    <property type="entry name" value="COBALT-PRECORRIN-7 C(5)-METHYLTRANSFERASE"/>
    <property type="match status" value="1"/>
</dbReference>
<dbReference type="GO" id="GO:0032259">
    <property type="term" value="P:methylation"/>
    <property type="evidence" value="ECO:0007669"/>
    <property type="project" value="UniProtKB-KW"/>
</dbReference>
<dbReference type="InterPro" id="IPR056743">
    <property type="entry name" value="TRM5-TYW2-like_MTfase"/>
</dbReference>
<dbReference type="STRING" id="36842.SAMN02194393_02888"/>
<evidence type="ECO:0000256" key="3">
    <source>
        <dbReference type="ARBA" id="ARBA00022603"/>
    </source>
</evidence>
<dbReference type="Proteomes" id="UP000190285">
    <property type="component" value="Unassembled WGS sequence"/>
</dbReference>
<keyword evidence="4 7" id="KW-0808">Transferase</keyword>
<dbReference type="CDD" id="cd02440">
    <property type="entry name" value="AdoMet_MTases"/>
    <property type="match status" value="1"/>
</dbReference>
<evidence type="ECO:0000313" key="8">
    <source>
        <dbReference type="Proteomes" id="UP000190285"/>
    </source>
</evidence>
<dbReference type="Gene3D" id="3.40.50.150">
    <property type="entry name" value="Vaccinia Virus protein VP39"/>
    <property type="match status" value="1"/>
</dbReference>
<keyword evidence="3 7" id="KW-0489">Methyltransferase</keyword>
<dbReference type="NCBIfam" id="TIGR02469">
    <property type="entry name" value="CbiT"/>
    <property type="match status" value="1"/>
</dbReference>
<protein>
    <submittedName>
        <fullName evidence="7">Cobalt-precorrin-6B (C15)-methyltransferase</fullName>
    </submittedName>
</protein>
<evidence type="ECO:0000256" key="1">
    <source>
        <dbReference type="ARBA" id="ARBA00004953"/>
    </source>
</evidence>
<dbReference type="EMBL" id="FUZT01000007">
    <property type="protein sequence ID" value="SKC75636.1"/>
    <property type="molecule type" value="Genomic_DNA"/>
</dbReference>
<gene>
    <name evidence="7" type="ORF">SAMN02194393_02888</name>
</gene>
<feature type="domain" description="TRM5/TYW2-like methyltransferase" evidence="6">
    <location>
        <begin position="42"/>
        <end position="159"/>
    </location>
</feature>
<accession>A0A1T5LHY7</accession>
<dbReference type="GO" id="GO:0008276">
    <property type="term" value="F:protein methyltransferase activity"/>
    <property type="evidence" value="ECO:0007669"/>
    <property type="project" value="InterPro"/>
</dbReference>
<evidence type="ECO:0000256" key="5">
    <source>
        <dbReference type="ARBA" id="ARBA00022691"/>
    </source>
</evidence>